<dbReference type="Gene3D" id="3.30.70.100">
    <property type="match status" value="1"/>
</dbReference>
<comment type="caution">
    <text evidence="2">The sequence shown here is derived from an EMBL/GenBank/DDBJ whole genome shotgun (WGS) entry which is preliminary data.</text>
</comment>
<keyword evidence="3" id="KW-1185">Reference proteome</keyword>
<evidence type="ECO:0000313" key="2">
    <source>
        <dbReference type="EMBL" id="RJG27906.1"/>
    </source>
</evidence>
<feature type="domain" description="HMA" evidence="1">
    <location>
        <begin position="1"/>
        <end position="58"/>
    </location>
</feature>
<organism evidence="2 3">
    <name type="scientific">Massilia cavernae</name>
    <dbReference type="NCBI Taxonomy" id="2320864"/>
    <lineage>
        <taxon>Bacteria</taxon>
        <taxon>Pseudomonadati</taxon>
        <taxon>Pseudomonadota</taxon>
        <taxon>Betaproteobacteria</taxon>
        <taxon>Burkholderiales</taxon>
        <taxon>Oxalobacteraceae</taxon>
        <taxon>Telluria group</taxon>
        <taxon>Massilia</taxon>
    </lineage>
</organism>
<proteinExistence type="predicted"/>
<dbReference type="GO" id="GO:0046872">
    <property type="term" value="F:metal ion binding"/>
    <property type="evidence" value="ECO:0007669"/>
    <property type="project" value="InterPro"/>
</dbReference>
<evidence type="ECO:0000259" key="1">
    <source>
        <dbReference type="PROSITE" id="PS50846"/>
    </source>
</evidence>
<accession>A0A418Y8L7</accession>
<evidence type="ECO:0000313" key="3">
    <source>
        <dbReference type="Proteomes" id="UP000284006"/>
    </source>
</evidence>
<dbReference type="Proteomes" id="UP000284006">
    <property type="component" value="Unassembled WGS sequence"/>
</dbReference>
<name>A0A418Y8L7_9BURK</name>
<dbReference type="EMBL" id="QYUP01000003">
    <property type="protein sequence ID" value="RJG27906.1"/>
    <property type="molecule type" value="Genomic_DNA"/>
</dbReference>
<sequence length="72" mass="7271">MQTEAVAIQVAKALESVSGVERVHITLAHTQARVGFDDTLASPVHLREAVLSAGFIVADAPSGHGCCGGCGG</sequence>
<dbReference type="InterPro" id="IPR036163">
    <property type="entry name" value="HMA_dom_sf"/>
</dbReference>
<dbReference type="InterPro" id="IPR006121">
    <property type="entry name" value="HMA_dom"/>
</dbReference>
<dbReference type="AlphaFoldDB" id="A0A418Y8L7"/>
<dbReference type="SUPFAM" id="SSF55008">
    <property type="entry name" value="HMA, heavy metal-associated domain"/>
    <property type="match status" value="1"/>
</dbReference>
<reference evidence="2 3" key="1">
    <citation type="submission" date="2018-09" db="EMBL/GenBank/DDBJ databases">
        <authorList>
            <person name="Zhu H."/>
        </authorList>
    </citation>
    <scope>NUCLEOTIDE SEQUENCE [LARGE SCALE GENOMIC DNA]</scope>
    <source>
        <strain evidence="2 3">K1S02-61</strain>
    </source>
</reference>
<gene>
    <name evidence="2" type="ORF">D3872_00230</name>
</gene>
<dbReference type="PROSITE" id="PS50846">
    <property type="entry name" value="HMA_2"/>
    <property type="match status" value="1"/>
</dbReference>
<protein>
    <submittedName>
        <fullName evidence="2">Copper chaperone</fullName>
    </submittedName>
</protein>